<keyword evidence="3" id="KW-1185">Reference proteome</keyword>
<organism evidence="2 3">
    <name type="scientific">Reticulomyxa filosa</name>
    <dbReference type="NCBI Taxonomy" id="46433"/>
    <lineage>
        <taxon>Eukaryota</taxon>
        <taxon>Sar</taxon>
        <taxon>Rhizaria</taxon>
        <taxon>Retaria</taxon>
        <taxon>Foraminifera</taxon>
        <taxon>Monothalamids</taxon>
        <taxon>Reticulomyxidae</taxon>
        <taxon>Reticulomyxa</taxon>
    </lineage>
</organism>
<dbReference type="AlphaFoldDB" id="X6NF09"/>
<feature type="compositionally biased region" description="Low complexity" evidence="1">
    <location>
        <begin position="50"/>
        <end position="68"/>
    </location>
</feature>
<evidence type="ECO:0000313" key="2">
    <source>
        <dbReference type="EMBL" id="ETO24488.1"/>
    </source>
</evidence>
<reference evidence="2 3" key="1">
    <citation type="journal article" date="2013" name="Curr. Biol.">
        <title>The Genome of the Foraminiferan Reticulomyxa filosa.</title>
        <authorList>
            <person name="Glockner G."/>
            <person name="Hulsmann N."/>
            <person name="Schleicher M."/>
            <person name="Noegel A.A."/>
            <person name="Eichinger L."/>
            <person name="Gallinger C."/>
            <person name="Pawlowski J."/>
            <person name="Sierra R."/>
            <person name="Euteneuer U."/>
            <person name="Pillet L."/>
            <person name="Moustafa A."/>
            <person name="Platzer M."/>
            <person name="Groth M."/>
            <person name="Szafranski K."/>
            <person name="Schliwa M."/>
        </authorList>
    </citation>
    <scope>NUCLEOTIDE SEQUENCE [LARGE SCALE GENOMIC DNA]</scope>
</reference>
<evidence type="ECO:0000256" key="1">
    <source>
        <dbReference type="SAM" id="MobiDB-lite"/>
    </source>
</evidence>
<feature type="compositionally biased region" description="Acidic residues" evidence="1">
    <location>
        <begin position="19"/>
        <end position="30"/>
    </location>
</feature>
<feature type="compositionally biased region" description="Basic and acidic residues" evidence="1">
    <location>
        <begin position="69"/>
        <end position="78"/>
    </location>
</feature>
<dbReference type="EMBL" id="ASPP01009189">
    <property type="protein sequence ID" value="ETO24488.1"/>
    <property type="molecule type" value="Genomic_DNA"/>
</dbReference>
<sequence length="151" mass="17066">MSVNGKGDHEIEPNQEVNNEGEEENGNENENDNKNDAAKEKKRKDSLNDSANENNNTTGGTSNSNASEGKNRGRLEQNEKAKLQILKEVFGEASKTGKLDKSMLPASVCRSECMKLWRQVLTTEPIKNIKFLIKQIKIVYCQIFFFFLKKP</sequence>
<dbReference type="Proteomes" id="UP000023152">
    <property type="component" value="Unassembled WGS sequence"/>
</dbReference>
<evidence type="ECO:0000313" key="3">
    <source>
        <dbReference type="Proteomes" id="UP000023152"/>
    </source>
</evidence>
<proteinExistence type="predicted"/>
<gene>
    <name evidence="2" type="ORF">RFI_12668</name>
</gene>
<feature type="compositionally biased region" description="Basic and acidic residues" evidence="1">
    <location>
        <begin position="31"/>
        <end position="47"/>
    </location>
</feature>
<feature type="compositionally biased region" description="Basic and acidic residues" evidence="1">
    <location>
        <begin position="1"/>
        <end position="12"/>
    </location>
</feature>
<feature type="region of interest" description="Disordered" evidence="1">
    <location>
        <begin position="1"/>
        <end position="78"/>
    </location>
</feature>
<protein>
    <submittedName>
        <fullName evidence="2">C2H2-type zinc finger-containing protein</fullName>
    </submittedName>
</protein>
<comment type="caution">
    <text evidence="2">The sequence shown here is derived from an EMBL/GenBank/DDBJ whole genome shotgun (WGS) entry which is preliminary data.</text>
</comment>
<accession>X6NF09</accession>
<name>X6NF09_RETFI</name>